<feature type="compositionally biased region" description="Low complexity" evidence="1">
    <location>
        <begin position="129"/>
        <end position="142"/>
    </location>
</feature>
<feature type="compositionally biased region" description="Low complexity" evidence="1">
    <location>
        <begin position="94"/>
        <end position="118"/>
    </location>
</feature>
<evidence type="ECO:0000313" key="2">
    <source>
        <dbReference type="EMBL" id="KAA8541368.1"/>
    </source>
</evidence>
<evidence type="ECO:0000313" key="3">
    <source>
        <dbReference type="Proteomes" id="UP000325577"/>
    </source>
</evidence>
<evidence type="ECO:0000256" key="1">
    <source>
        <dbReference type="SAM" id="MobiDB-lite"/>
    </source>
</evidence>
<reference evidence="2 3" key="1">
    <citation type="submission" date="2019-09" db="EMBL/GenBank/DDBJ databases">
        <title>A chromosome-level genome assembly of the Chinese tupelo Nyssa sinensis.</title>
        <authorList>
            <person name="Yang X."/>
            <person name="Kang M."/>
            <person name="Yang Y."/>
            <person name="Xiong H."/>
            <person name="Wang M."/>
            <person name="Zhang Z."/>
            <person name="Wang Z."/>
            <person name="Wu H."/>
            <person name="Ma T."/>
            <person name="Liu J."/>
            <person name="Xi Z."/>
        </authorList>
    </citation>
    <scope>NUCLEOTIDE SEQUENCE [LARGE SCALE GENOMIC DNA]</scope>
    <source>
        <strain evidence="2">J267</strain>
        <tissue evidence="2">Leaf</tissue>
    </source>
</reference>
<keyword evidence="3" id="KW-1185">Reference proteome</keyword>
<dbReference type="EMBL" id="CM018036">
    <property type="protein sequence ID" value="KAA8541368.1"/>
    <property type="molecule type" value="Genomic_DNA"/>
</dbReference>
<dbReference type="Proteomes" id="UP000325577">
    <property type="component" value="Linkage Group LG13"/>
</dbReference>
<organism evidence="2 3">
    <name type="scientific">Nyssa sinensis</name>
    <dbReference type="NCBI Taxonomy" id="561372"/>
    <lineage>
        <taxon>Eukaryota</taxon>
        <taxon>Viridiplantae</taxon>
        <taxon>Streptophyta</taxon>
        <taxon>Embryophyta</taxon>
        <taxon>Tracheophyta</taxon>
        <taxon>Spermatophyta</taxon>
        <taxon>Magnoliopsida</taxon>
        <taxon>eudicotyledons</taxon>
        <taxon>Gunneridae</taxon>
        <taxon>Pentapetalae</taxon>
        <taxon>asterids</taxon>
        <taxon>Cornales</taxon>
        <taxon>Nyssaceae</taxon>
        <taxon>Nyssa</taxon>
    </lineage>
</organism>
<accession>A0A5J5BFD1</accession>
<sequence>MIEIEHGGGVASTMVAGDVKGCLLFVIEASKAESVSKESDFSVLQLLLSLVKPGQKFAWPPNFQVSRQNNWIGIERLYLPRRQPQILESPAPPSQSMQSNSLSPNSLSVMSPSSTTSPSLPPLATIAASSSKNSTTPSISKS</sequence>
<protein>
    <submittedName>
        <fullName evidence="2">Uncharacterized protein</fullName>
    </submittedName>
</protein>
<name>A0A5J5BFD1_9ASTE</name>
<feature type="region of interest" description="Disordered" evidence="1">
    <location>
        <begin position="85"/>
        <end position="142"/>
    </location>
</feature>
<proteinExistence type="predicted"/>
<gene>
    <name evidence="2" type="ORF">F0562_025313</name>
</gene>
<dbReference type="AlphaFoldDB" id="A0A5J5BFD1"/>